<proteinExistence type="predicted"/>
<organism evidence="1 2">
    <name type="scientific">Trichinella patagoniensis</name>
    <dbReference type="NCBI Taxonomy" id="990121"/>
    <lineage>
        <taxon>Eukaryota</taxon>
        <taxon>Metazoa</taxon>
        <taxon>Ecdysozoa</taxon>
        <taxon>Nematoda</taxon>
        <taxon>Enoplea</taxon>
        <taxon>Dorylaimia</taxon>
        <taxon>Trichinellida</taxon>
        <taxon>Trichinellidae</taxon>
        <taxon>Trichinella</taxon>
    </lineage>
</organism>
<accession>A0A0V0ZTM5</accession>
<keyword evidence="2" id="KW-1185">Reference proteome</keyword>
<evidence type="ECO:0000313" key="2">
    <source>
        <dbReference type="Proteomes" id="UP000054783"/>
    </source>
</evidence>
<protein>
    <submittedName>
        <fullName evidence="1">Uncharacterized protein</fullName>
    </submittedName>
</protein>
<dbReference type="Proteomes" id="UP000054783">
    <property type="component" value="Unassembled WGS sequence"/>
</dbReference>
<comment type="caution">
    <text evidence="1">The sequence shown here is derived from an EMBL/GenBank/DDBJ whole genome shotgun (WGS) entry which is preliminary data.</text>
</comment>
<reference evidence="1 2" key="1">
    <citation type="submission" date="2015-01" db="EMBL/GenBank/DDBJ databases">
        <title>Evolution of Trichinella species and genotypes.</title>
        <authorList>
            <person name="Korhonen P.K."/>
            <person name="Edoardo P."/>
            <person name="Giuseppe L.R."/>
            <person name="Gasser R.B."/>
        </authorList>
    </citation>
    <scope>NUCLEOTIDE SEQUENCE [LARGE SCALE GENOMIC DNA]</scope>
    <source>
        <strain evidence="1">ISS2496</strain>
    </source>
</reference>
<dbReference type="AlphaFoldDB" id="A0A0V0ZTM5"/>
<evidence type="ECO:0000313" key="1">
    <source>
        <dbReference type="EMBL" id="KRY16112.1"/>
    </source>
</evidence>
<sequence>MGHISRECQVFSCNEHTAKVSSTERTFPVVVIRSPEIETSIVEGSMGEARCSMLVDTESAVNLAHEKFMRDSKTLWNVLKPDIHLETANGNELVVMNACVTEITLGGLVTVLCESFSIRF</sequence>
<dbReference type="EMBL" id="JYDQ01000084">
    <property type="protein sequence ID" value="KRY16112.1"/>
    <property type="molecule type" value="Genomic_DNA"/>
</dbReference>
<gene>
    <name evidence="1" type="ORF">T12_14688</name>
</gene>
<name>A0A0V0ZTM5_9BILA</name>